<sequence length="64" mass="7228">MKHVSEISRLACTDPQVLMVQFGELDLLRIHVRLHDVNRFINTSKLLLRVTSPIDAISFALPTG</sequence>
<keyword evidence="2" id="KW-1185">Reference proteome</keyword>
<name>A0A0R3R3F9_9BILA</name>
<evidence type="ECO:0000313" key="3">
    <source>
        <dbReference type="WBParaSite" id="BTMF_0001454901-mRNA-1"/>
    </source>
</evidence>
<reference evidence="1 2" key="2">
    <citation type="submission" date="2018-11" db="EMBL/GenBank/DDBJ databases">
        <authorList>
            <consortium name="Pathogen Informatics"/>
        </authorList>
    </citation>
    <scope>NUCLEOTIDE SEQUENCE [LARGE SCALE GENOMIC DNA]</scope>
</reference>
<dbReference type="Proteomes" id="UP000280834">
    <property type="component" value="Unassembled WGS sequence"/>
</dbReference>
<accession>A0A0R3R3F9</accession>
<dbReference type="WBParaSite" id="BTMF_0001454901-mRNA-1">
    <property type="protein sequence ID" value="BTMF_0001454901-mRNA-1"/>
    <property type="gene ID" value="BTMF_0001454901"/>
</dbReference>
<dbReference type="AlphaFoldDB" id="A0A0R3R3F9"/>
<proteinExistence type="predicted"/>
<evidence type="ECO:0000313" key="2">
    <source>
        <dbReference type="Proteomes" id="UP000280834"/>
    </source>
</evidence>
<gene>
    <name evidence="1" type="ORF">BTMF_LOCUS12544</name>
</gene>
<evidence type="ECO:0000313" key="1">
    <source>
        <dbReference type="EMBL" id="VDO42983.1"/>
    </source>
</evidence>
<reference evidence="3" key="1">
    <citation type="submission" date="2017-02" db="UniProtKB">
        <authorList>
            <consortium name="WormBaseParasite"/>
        </authorList>
    </citation>
    <scope>IDENTIFICATION</scope>
</reference>
<protein>
    <submittedName>
        <fullName evidence="3">AsnC_trans_reg domain-containing protein</fullName>
    </submittedName>
</protein>
<dbReference type="EMBL" id="UZAG01019254">
    <property type="protein sequence ID" value="VDO42983.1"/>
    <property type="molecule type" value="Genomic_DNA"/>
</dbReference>
<organism evidence="3">
    <name type="scientific">Brugia timori</name>
    <dbReference type="NCBI Taxonomy" id="42155"/>
    <lineage>
        <taxon>Eukaryota</taxon>
        <taxon>Metazoa</taxon>
        <taxon>Ecdysozoa</taxon>
        <taxon>Nematoda</taxon>
        <taxon>Chromadorea</taxon>
        <taxon>Rhabditida</taxon>
        <taxon>Spirurina</taxon>
        <taxon>Spiruromorpha</taxon>
        <taxon>Filarioidea</taxon>
        <taxon>Onchocercidae</taxon>
        <taxon>Brugia</taxon>
    </lineage>
</organism>